<evidence type="ECO:0000256" key="1">
    <source>
        <dbReference type="ARBA" id="ARBA00004651"/>
    </source>
</evidence>
<evidence type="ECO:0000256" key="6">
    <source>
        <dbReference type="SAM" id="Phobius"/>
    </source>
</evidence>
<feature type="transmembrane region" description="Helical" evidence="6">
    <location>
        <begin position="32"/>
        <end position="52"/>
    </location>
</feature>
<keyword evidence="5 6" id="KW-0472">Membrane</keyword>
<feature type="transmembrane region" description="Helical" evidence="6">
    <location>
        <begin position="94"/>
        <end position="116"/>
    </location>
</feature>
<evidence type="ECO:0000256" key="5">
    <source>
        <dbReference type="ARBA" id="ARBA00023136"/>
    </source>
</evidence>
<dbReference type="RefSeq" id="WP_136373393.1">
    <property type="nucleotide sequence ID" value="NZ_SSOB01000056.1"/>
</dbReference>
<dbReference type="InterPro" id="IPR005538">
    <property type="entry name" value="LrgA/CidA"/>
</dbReference>
<evidence type="ECO:0000256" key="4">
    <source>
        <dbReference type="ARBA" id="ARBA00022989"/>
    </source>
</evidence>
<dbReference type="Proteomes" id="UP000310636">
    <property type="component" value="Unassembled WGS sequence"/>
</dbReference>
<dbReference type="OrthoDB" id="3176438at2"/>
<dbReference type="AlphaFoldDB" id="A0A4S4BLZ7"/>
<dbReference type="GO" id="GO:0005886">
    <property type="term" value="C:plasma membrane"/>
    <property type="evidence" value="ECO:0007669"/>
    <property type="project" value="UniProtKB-SubCell"/>
</dbReference>
<keyword evidence="4 6" id="KW-1133">Transmembrane helix</keyword>
<feature type="transmembrane region" description="Helical" evidence="6">
    <location>
        <begin position="64"/>
        <end position="82"/>
    </location>
</feature>
<organism evidence="7 8">
    <name type="scientific">Cohnella fermenti</name>
    <dbReference type="NCBI Taxonomy" id="2565925"/>
    <lineage>
        <taxon>Bacteria</taxon>
        <taxon>Bacillati</taxon>
        <taxon>Bacillota</taxon>
        <taxon>Bacilli</taxon>
        <taxon>Bacillales</taxon>
        <taxon>Paenibacillaceae</taxon>
        <taxon>Cohnella</taxon>
    </lineage>
</organism>
<comment type="caution">
    <text evidence="7">The sequence shown here is derived from an EMBL/GenBank/DDBJ whole genome shotgun (WGS) entry which is preliminary data.</text>
</comment>
<gene>
    <name evidence="7" type="ORF">E6C55_29320</name>
</gene>
<evidence type="ECO:0000256" key="2">
    <source>
        <dbReference type="ARBA" id="ARBA00022475"/>
    </source>
</evidence>
<protein>
    <submittedName>
        <fullName evidence="7">CidA/LrgA family holin-like protein</fullName>
    </submittedName>
</protein>
<keyword evidence="8" id="KW-1185">Reference proteome</keyword>
<name>A0A4S4BLZ7_9BACL</name>
<sequence length="127" mass="13814">MRVKVLFATVAQVIFFILLSQGADAVVRWLNLPIPGTILGILVLFALLELKVIRLDWIELGSKWLLAEMLLFFIPATVGIINYKSLVVHQGLSIALVILLSTLAVMLCAGLTGQWLSARQGEGGGRS</sequence>
<dbReference type="NCBIfam" id="NF002460">
    <property type="entry name" value="PRK01658.1"/>
    <property type="match status" value="1"/>
</dbReference>
<accession>A0A4S4BLZ7</accession>
<comment type="subcellular location">
    <subcellularLocation>
        <location evidence="1">Cell membrane</location>
        <topology evidence="1">Multi-pass membrane protein</topology>
    </subcellularLocation>
</comment>
<dbReference type="PANTHER" id="PTHR33931">
    <property type="entry name" value="HOLIN-LIKE PROTEIN CIDA-RELATED"/>
    <property type="match status" value="1"/>
</dbReference>
<keyword evidence="3 6" id="KW-0812">Transmembrane</keyword>
<evidence type="ECO:0000313" key="7">
    <source>
        <dbReference type="EMBL" id="THF73399.1"/>
    </source>
</evidence>
<dbReference type="EMBL" id="SSOB01000056">
    <property type="protein sequence ID" value="THF73399.1"/>
    <property type="molecule type" value="Genomic_DNA"/>
</dbReference>
<reference evidence="7 8" key="1">
    <citation type="submission" date="2019-04" db="EMBL/GenBank/DDBJ databases">
        <title>Cohnella sp. nov. isolated from preserved vegetables.</title>
        <authorList>
            <person name="Lin S.-Y."/>
            <person name="Hung M.-H."/>
            <person name="Young C.-C."/>
        </authorList>
    </citation>
    <scope>NUCLEOTIDE SEQUENCE [LARGE SCALE GENOMIC DNA]</scope>
    <source>
        <strain evidence="7 8">CC-MHH1044</strain>
    </source>
</reference>
<proteinExistence type="predicted"/>
<keyword evidence="2" id="KW-1003">Cell membrane</keyword>
<evidence type="ECO:0000256" key="3">
    <source>
        <dbReference type="ARBA" id="ARBA00022692"/>
    </source>
</evidence>
<dbReference type="Pfam" id="PF03788">
    <property type="entry name" value="LrgA"/>
    <property type="match status" value="1"/>
</dbReference>
<evidence type="ECO:0000313" key="8">
    <source>
        <dbReference type="Proteomes" id="UP000310636"/>
    </source>
</evidence>
<dbReference type="PANTHER" id="PTHR33931:SF2">
    <property type="entry name" value="HOLIN-LIKE PROTEIN CIDA"/>
    <property type="match status" value="1"/>
</dbReference>